<dbReference type="InterPro" id="IPR013655">
    <property type="entry name" value="PAS_fold_3"/>
</dbReference>
<dbReference type="Pfam" id="PF08447">
    <property type="entry name" value="PAS_3"/>
    <property type="match status" value="1"/>
</dbReference>
<evidence type="ECO:0000256" key="1">
    <source>
        <dbReference type="ARBA" id="ARBA00000085"/>
    </source>
</evidence>
<dbReference type="InterPro" id="IPR036890">
    <property type="entry name" value="HATPase_C_sf"/>
</dbReference>
<dbReference type="SUPFAM" id="SSF55874">
    <property type="entry name" value="ATPase domain of HSP90 chaperone/DNA topoisomerase II/histidine kinase"/>
    <property type="match status" value="1"/>
</dbReference>
<dbReference type="CDD" id="cd00082">
    <property type="entry name" value="HisKA"/>
    <property type="match status" value="1"/>
</dbReference>
<dbReference type="NCBIfam" id="TIGR00229">
    <property type="entry name" value="sensory_box"/>
    <property type="match status" value="1"/>
</dbReference>
<feature type="compositionally biased region" description="Low complexity" evidence="7">
    <location>
        <begin position="537"/>
        <end position="548"/>
    </location>
</feature>
<dbReference type="Gene3D" id="3.30.450.20">
    <property type="entry name" value="PAS domain"/>
    <property type="match status" value="1"/>
</dbReference>
<name>A0A259TVQ7_9BACT</name>
<dbReference type="InterPro" id="IPR003661">
    <property type="entry name" value="HisK_dim/P_dom"/>
</dbReference>
<dbReference type="SMART" id="SM00387">
    <property type="entry name" value="HATPase_c"/>
    <property type="match status" value="1"/>
</dbReference>
<reference evidence="10 11" key="1">
    <citation type="submission" date="2016-11" db="EMBL/GenBank/DDBJ databases">
        <title>Study of marine rhodopsin-containing bacteria.</title>
        <authorList>
            <person name="Yoshizawa S."/>
            <person name="Kumagai Y."/>
            <person name="Kogure K."/>
        </authorList>
    </citation>
    <scope>NUCLEOTIDE SEQUENCE [LARGE SCALE GENOMIC DNA]</scope>
    <source>
        <strain evidence="10 11">SG-29</strain>
    </source>
</reference>
<dbReference type="GO" id="GO:0000155">
    <property type="term" value="F:phosphorelay sensor kinase activity"/>
    <property type="evidence" value="ECO:0007669"/>
    <property type="project" value="InterPro"/>
</dbReference>
<dbReference type="Gene3D" id="3.30.565.10">
    <property type="entry name" value="Histidine kinase-like ATPase, C-terminal domain"/>
    <property type="match status" value="1"/>
</dbReference>
<dbReference type="OrthoDB" id="9796457at2"/>
<dbReference type="PANTHER" id="PTHR43711:SF1">
    <property type="entry name" value="HISTIDINE KINASE 1"/>
    <property type="match status" value="1"/>
</dbReference>
<dbReference type="EC" id="2.7.13.3" evidence="2"/>
<evidence type="ECO:0000256" key="6">
    <source>
        <dbReference type="ARBA" id="ARBA00023012"/>
    </source>
</evidence>
<protein>
    <recommendedName>
        <fullName evidence="2">histidine kinase</fullName>
        <ecNumber evidence="2">2.7.13.3</ecNumber>
    </recommendedName>
</protein>
<evidence type="ECO:0000259" key="9">
    <source>
        <dbReference type="PROSITE" id="PS50113"/>
    </source>
</evidence>
<keyword evidence="5" id="KW-0418">Kinase</keyword>
<dbReference type="Pfam" id="PF02518">
    <property type="entry name" value="HATPase_c"/>
    <property type="match status" value="1"/>
</dbReference>
<dbReference type="InterPro" id="IPR000700">
    <property type="entry name" value="PAS-assoc_C"/>
</dbReference>
<dbReference type="FunCoup" id="A0A259TVQ7">
    <property type="interactions" value="235"/>
</dbReference>
<dbReference type="SUPFAM" id="SSF47384">
    <property type="entry name" value="Homodimeric domain of signal transducing histidine kinase"/>
    <property type="match status" value="1"/>
</dbReference>
<dbReference type="PROSITE" id="PS50113">
    <property type="entry name" value="PAC"/>
    <property type="match status" value="1"/>
</dbReference>
<feature type="domain" description="Histidine kinase" evidence="8">
    <location>
        <begin position="306"/>
        <end position="526"/>
    </location>
</feature>
<organism evidence="10 11">
    <name type="scientific">Rubricoccus marinus</name>
    <dbReference type="NCBI Taxonomy" id="716817"/>
    <lineage>
        <taxon>Bacteria</taxon>
        <taxon>Pseudomonadati</taxon>
        <taxon>Rhodothermota</taxon>
        <taxon>Rhodothermia</taxon>
        <taxon>Rhodothermales</taxon>
        <taxon>Rubricoccaceae</taxon>
        <taxon>Rubricoccus</taxon>
    </lineage>
</organism>
<dbReference type="InterPro" id="IPR003594">
    <property type="entry name" value="HATPase_dom"/>
</dbReference>
<dbReference type="InterPro" id="IPR004358">
    <property type="entry name" value="Sig_transdc_His_kin-like_C"/>
</dbReference>
<dbReference type="SUPFAM" id="SSF55785">
    <property type="entry name" value="PYP-like sensor domain (PAS domain)"/>
    <property type="match status" value="1"/>
</dbReference>
<gene>
    <name evidence="10" type="ORF">BSZ36_01900</name>
</gene>
<proteinExistence type="predicted"/>
<evidence type="ECO:0000256" key="3">
    <source>
        <dbReference type="ARBA" id="ARBA00022553"/>
    </source>
</evidence>
<evidence type="ECO:0000259" key="8">
    <source>
        <dbReference type="PROSITE" id="PS50109"/>
    </source>
</evidence>
<keyword evidence="4" id="KW-0808">Transferase</keyword>
<dbReference type="Gene3D" id="1.10.287.130">
    <property type="match status" value="1"/>
</dbReference>
<evidence type="ECO:0000256" key="4">
    <source>
        <dbReference type="ARBA" id="ARBA00022679"/>
    </source>
</evidence>
<dbReference type="CDD" id="cd00130">
    <property type="entry name" value="PAS"/>
    <property type="match status" value="1"/>
</dbReference>
<dbReference type="InParanoid" id="A0A259TVQ7"/>
<dbReference type="CDD" id="cd16922">
    <property type="entry name" value="HATPase_EvgS-ArcB-TorS-like"/>
    <property type="match status" value="1"/>
</dbReference>
<dbReference type="InterPro" id="IPR036097">
    <property type="entry name" value="HisK_dim/P_sf"/>
</dbReference>
<dbReference type="Pfam" id="PF00512">
    <property type="entry name" value="HisKA"/>
    <property type="match status" value="1"/>
</dbReference>
<evidence type="ECO:0000256" key="7">
    <source>
        <dbReference type="SAM" id="MobiDB-lite"/>
    </source>
</evidence>
<dbReference type="InterPro" id="IPR005467">
    <property type="entry name" value="His_kinase_dom"/>
</dbReference>
<dbReference type="PROSITE" id="PS50109">
    <property type="entry name" value="HIS_KIN"/>
    <property type="match status" value="1"/>
</dbReference>
<dbReference type="FunFam" id="3.30.565.10:FF:000006">
    <property type="entry name" value="Sensor histidine kinase WalK"/>
    <property type="match status" value="1"/>
</dbReference>
<dbReference type="PRINTS" id="PR00344">
    <property type="entry name" value="BCTRLSENSOR"/>
</dbReference>
<comment type="catalytic activity">
    <reaction evidence="1">
        <text>ATP + protein L-histidine = ADP + protein N-phospho-L-histidine.</text>
        <dbReference type="EC" id="2.7.13.3"/>
    </reaction>
</comment>
<dbReference type="Proteomes" id="UP000216446">
    <property type="component" value="Unassembled WGS sequence"/>
</dbReference>
<feature type="domain" description="PAC" evidence="9">
    <location>
        <begin position="237"/>
        <end position="288"/>
    </location>
</feature>
<sequence>MAPRVSPDVPDLLAALDLQLRMEQAEAELRAVALGRPDPLALLEAGVRQLSGALGGRPTIAYVAGDDVLVRCATWPVDTASPVEMPLADALDSTQPTAVPPEAHGDLLEVLGTEAALRVPFEGAAEGVFVIAGADDEVTRASAARLVALFSTLWAWTESEARFQRTVADLEDALFTFSYDEDGERRYAFVTPQVEAMAGVEPRLLVNDEVSWEALVADVDAETFASHDERLRAGEPSRLDYRLRLADGSVRWVSERATPNIDAAGRFAVGGILSDVTERKDAETTLVRARRVAERAAQTRMAFLRTMSHELRTPLGAIRGFAEILEDEVRALDGAPPEVPEFARTIAEATDRALRLVSSLLDLSRLETNAIELASQALDLDALVAGVALRHAPEAEANGLAFTLERASGEAVVQGDPSRLEQVVDGLIANSVKFTERGEITVRVEPDINEVRVRVTDTGVGISEAFVDGLFEPFAQEDHRVNRKFEGSGLGLAIASGLVRAMGGRIEVVSEQGVGSTFSVAIPTPEAETPRRRADDAPGAGARSGSPAMRRKSERRV</sequence>
<dbReference type="EMBL" id="MQWB01000001">
    <property type="protein sequence ID" value="OZC01849.1"/>
    <property type="molecule type" value="Genomic_DNA"/>
</dbReference>
<evidence type="ECO:0000313" key="10">
    <source>
        <dbReference type="EMBL" id="OZC01849.1"/>
    </source>
</evidence>
<evidence type="ECO:0000256" key="5">
    <source>
        <dbReference type="ARBA" id="ARBA00022777"/>
    </source>
</evidence>
<keyword evidence="3" id="KW-0597">Phosphoprotein</keyword>
<accession>A0A259TVQ7</accession>
<evidence type="ECO:0000256" key="2">
    <source>
        <dbReference type="ARBA" id="ARBA00012438"/>
    </source>
</evidence>
<comment type="caution">
    <text evidence="10">The sequence shown here is derived from an EMBL/GenBank/DDBJ whole genome shotgun (WGS) entry which is preliminary data.</text>
</comment>
<dbReference type="RefSeq" id="WP_094545468.1">
    <property type="nucleotide sequence ID" value="NZ_MQWB01000001.1"/>
</dbReference>
<keyword evidence="6" id="KW-0902">Two-component regulatory system</keyword>
<keyword evidence="11" id="KW-1185">Reference proteome</keyword>
<dbReference type="InterPro" id="IPR000014">
    <property type="entry name" value="PAS"/>
</dbReference>
<evidence type="ECO:0000313" key="11">
    <source>
        <dbReference type="Proteomes" id="UP000216446"/>
    </source>
</evidence>
<dbReference type="PANTHER" id="PTHR43711">
    <property type="entry name" value="TWO-COMPONENT HISTIDINE KINASE"/>
    <property type="match status" value="1"/>
</dbReference>
<dbReference type="SMART" id="SM00388">
    <property type="entry name" value="HisKA"/>
    <property type="match status" value="1"/>
</dbReference>
<dbReference type="InterPro" id="IPR050736">
    <property type="entry name" value="Sensor_HK_Regulatory"/>
</dbReference>
<feature type="region of interest" description="Disordered" evidence="7">
    <location>
        <begin position="521"/>
        <end position="557"/>
    </location>
</feature>
<dbReference type="InterPro" id="IPR035965">
    <property type="entry name" value="PAS-like_dom_sf"/>
</dbReference>
<dbReference type="AlphaFoldDB" id="A0A259TVQ7"/>